<sequence length="181" mass="20832">MEEAILNHENRNQRSSIPLHHSSHSISKLKPKIRVVHLIAPEVIKTDVTNFRDLVQKLTGKPTTNKKRSKSFANSNPKAKVHQEEESHEKVIKEEEQFVKCEDPWMNMEGSSSGGYLSYLEEEEGEVEGFFQSSDLLCSTTIKYNYNLPPLINFLRLQKIKNLKFGWLIKGQNTDSSMMLL</sequence>
<evidence type="ECO:0000313" key="4">
    <source>
        <dbReference type="Proteomes" id="UP001210211"/>
    </source>
</evidence>
<evidence type="ECO:0000259" key="2">
    <source>
        <dbReference type="Pfam" id="PF05678"/>
    </source>
</evidence>
<feature type="compositionally biased region" description="Basic and acidic residues" evidence="1">
    <location>
        <begin position="1"/>
        <end position="12"/>
    </location>
</feature>
<dbReference type="PANTHER" id="PTHR33143">
    <property type="entry name" value="F16F4.1 PROTEIN-RELATED"/>
    <property type="match status" value="1"/>
</dbReference>
<dbReference type="GO" id="GO:0005634">
    <property type="term" value="C:nucleus"/>
    <property type="evidence" value="ECO:0007669"/>
    <property type="project" value="TreeGrafter"/>
</dbReference>
<dbReference type="InterPro" id="IPR039607">
    <property type="entry name" value="VQ_8/17/18/20/21/25"/>
</dbReference>
<dbReference type="AlphaFoldDB" id="A0AAD6A1C6"/>
<protein>
    <recommendedName>
        <fullName evidence="2">VQ domain-containing protein</fullName>
    </recommendedName>
</protein>
<name>A0AAD6A1C6_9POAL</name>
<accession>A0AAD6A1C6</accession>
<dbReference type="EMBL" id="JAMRDG010000001">
    <property type="protein sequence ID" value="KAJ3707897.1"/>
    <property type="molecule type" value="Genomic_DNA"/>
</dbReference>
<feature type="region of interest" description="Disordered" evidence="1">
    <location>
        <begin position="1"/>
        <end position="24"/>
    </location>
</feature>
<dbReference type="PANTHER" id="PTHR33143:SF3">
    <property type="entry name" value="VQ MOTIF-CONTAINING PROTEIN 17-RELATED"/>
    <property type="match status" value="1"/>
</dbReference>
<evidence type="ECO:0000256" key="1">
    <source>
        <dbReference type="SAM" id="MobiDB-lite"/>
    </source>
</evidence>
<evidence type="ECO:0000313" key="3">
    <source>
        <dbReference type="EMBL" id="KAJ3707897.1"/>
    </source>
</evidence>
<feature type="domain" description="VQ" evidence="2">
    <location>
        <begin position="40"/>
        <end position="64"/>
    </location>
</feature>
<comment type="caution">
    <text evidence="3">The sequence shown here is derived from an EMBL/GenBank/DDBJ whole genome shotgun (WGS) entry which is preliminary data.</text>
</comment>
<reference evidence="3 4" key="1">
    <citation type="journal article" date="2022" name="Cell">
        <title>Repeat-based holocentromeres influence genome architecture and karyotype evolution.</title>
        <authorList>
            <person name="Hofstatter P.G."/>
            <person name="Thangavel G."/>
            <person name="Lux T."/>
            <person name="Neumann P."/>
            <person name="Vondrak T."/>
            <person name="Novak P."/>
            <person name="Zhang M."/>
            <person name="Costa L."/>
            <person name="Castellani M."/>
            <person name="Scott A."/>
            <person name="Toegelov H."/>
            <person name="Fuchs J."/>
            <person name="Mata-Sucre Y."/>
            <person name="Dias Y."/>
            <person name="Vanzela A.L.L."/>
            <person name="Huettel B."/>
            <person name="Almeida C.C.S."/>
            <person name="Simkova H."/>
            <person name="Souza G."/>
            <person name="Pedrosa-Harand A."/>
            <person name="Macas J."/>
            <person name="Mayer K.F.X."/>
            <person name="Houben A."/>
            <person name="Marques A."/>
        </authorList>
    </citation>
    <scope>NUCLEOTIDE SEQUENCE [LARGE SCALE GENOMIC DNA]</scope>
    <source>
        <strain evidence="3">RhyTen1mFocal</strain>
    </source>
</reference>
<dbReference type="InterPro" id="IPR008889">
    <property type="entry name" value="VQ"/>
</dbReference>
<keyword evidence="4" id="KW-1185">Reference proteome</keyword>
<gene>
    <name evidence="3" type="ORF">LUZ61_011602</name>
</gene>
<feature type="region of interest" description="Disordered" evidence="1">
    <location>
        <begin position="59"/>
        <end position="89"/>
    </location>
</feature>
<organism evidence="3 4">
    <name type="scientific">Rhynchospora tenuis</name>
    <dbReference type="NCBI Taxonomy" id="198213"/>
    <lineage>
        <taxon>Eukaryota</taxon>
        <taxon>Viridiplantae</taxon>
        <taxon>Streptophyta</taxon>
        <taxon>Embryophyta</taxon>
        <taxon>Tracheophyta</taxon>
        <taxon>Spermatophyta</taxon>
        <taxon>Magnoliopsida</taxon>
        <taxon>Liliopsida</taxon>
        <taxon>Poales</taxon>
        <taxon>Cyperaceae</taxon>
        <taxon>Cyperoideae</taxon>
        <taxon>Rhynchosporeae</taxon>
        <taxon>Rhynchospora</taxon>
    </lineage>
</organism>
<dbReference type="Proteomes" id="UP001210211">
    <property type="component" value="Unassembled WGS sequence"/>
</dbReference>
<proteinExistence type="predicted"/>
<dbReference type="Pfam" id="PF05678">
    <property type="entry name" value="VQ"/>
    <property type="match status" value="1"/>
</dbReference>